<evidence type="ECO:0000313" key="11">
    <source>
        <dbReference type="Proteomes" id="UP000245506"/>
    </source>
</evidence>
<dbReference type="FunFam" id="3.50.50.60:FF:000021">
    <property type="entry name" value="Ubiquinone biosynthesis monooxygenase COQ6"/>
    <property type="match status" value="1"/>
</dbReference>
<dbReference type="InterPro" id="IPR036188">
    <property type="entry name" value="FAD/NAD-bd_sf"/>
</dbReference>
<evidence type="ECO:0000256" key="6">
    <source>
        <dbReference type="ARBA" id="ARBA00023002"/>
    </source>
</evidence>
<dbReference type="RefSeq" id="WP_109824216.1">
    <property type="nucleotide sequence ID" value="NZ_QGKL01000039.1"/>
</dbReference>
<evidence type="ECO:0000256" key="8">
    <source>
        <dbReference type="ARBA" id="ARBA00065734"/>
    </source>
</evidence>
<dbReference type="InterPro" id="IPR018168">
    <property type="entry name" value="Ubi_Hdrlase_CS"/>
</dbReference>
<dbReference type="PANTHER" id="PTHR43876">
    <property type="entry name" value="UBIQUINONE BIOSYNTHESIS MONOOXYGENASE COQ6, MITOCHONDRIAL"/>
    <property type="match status" value="1"/>
</dbReference>
<dbReference type="OrthoDB" id="9769565at2"/>
<evidence type="ECO:0000313" key="10">
    <source>
        <dbReference type="EMBL" id="PWQ94567.1"/>
    </source>
</evidence>
<sequence>MSVKTQEFDVVIIGAGIVGATLASLLAKTKCKIAVVESKLAETFNPDSDFDLRVSAISRASQRALESAGAWQSILDKRAHPYQTMHVWDQGGSGEIRFDAQDVGEPDIGCIIENTVIQSSLFEVLQASTAIQLFCPSQLTSLSQSGDAHIVILDTGEQLKSRLVIGADGPRSPVRELAGLSVSREDYAQKGLVTVVKTEKPHQDTAWQRFLSGGPLAFLPLNQGYSSIVWSLPADVADRMLTLDDDEFKRQLAEAFENKLGQVTEVSTRVAFPLVGSHAEHYVVPGVALLGDAAHTIHPLAGQGVNLGIKDAVALADILLPLSTREWGSFKRLRQYERARKGDNLVTLKAMEGFKLLFGHHSSIVKQTRNTGLNVLNAMPMVKQKIMRQAMGL</sequence>
<proteinExistence type="inferred from homology"/>
<keyword evidence="7" id="KW-0503">Monooxygenase</keyword>
<evidence type="ECO:0000256" key="1">
    <source>
        <dbReference type="ARBA" id="ARBA00001974"/>
    </source>
</evidence>
<protein>
    <submittedName>
        <fullName evidence="10">2-octaprenyl-3-methyl-6-methoxy-1,4-benzoquinol hydroxylase</fullName>
    </submittedName>
</protein>
<dbReference type="Gene3D" id="3.50.50.60">
    <property type="entry name" value="FAD/NAD(P)-binding domain"/>
    <property type="match status" value="2"/>
</dbReference>
<feature type="domain" description="FAD-binding" evidence="9">
    <location>
        <begin position="8"/>
        <end position="341"/>
    </location>
</feature>
<dbReference type="GO" id="GO:0006744">
    <property type="term" value="P:ubiquinone biosynthetic process"/>
    <property type="evidence" value="ECO:0007669"/>
    <property type="project" value="UniProtKB-UniPathway"/>
</dbReference>
<reference evidence="10 11" key="1">
    <citation type="submission" date="2018-05" db="EMBL/GenBank/DDBJ databases">
        <title>Leucothrix arctica sp. nov., isolated from Arctic seawater.</title>
        <authorList>
            <person name="Choi A."/>
            <person name="Baek K."/>
        </authorList>
    </citation>
    <scope>NUCLEOTIDE SEQUENCE [LARGE SCALE GENOMIC DNA]</scope>
    <source>
        <strain evidence="10 11">IMCC9719</strain>
    </source>
</reference>
<keyword evidence="11" id="KW-1185">Reference proteome</keyword>
<accession>A0A317C8E4</accession>
<dbReference type="PROSITE" id="PS01304">
    <property type="entry name" value="UBIH"/>
    <property type="match status" value="1"/>
</dbReference>
<comment type="similarity">
    <text evidence="3">Belongs to the UbiH/COQ6 family.</text>
</comment>
<dbReference type="InterPro" id="IPR010971">
    <property type="entry name" value="UbiH/COQ6"/>
</dbReference>
<comment type="pathway">
    <text evidence="2">Cofactor biosynthesis; ubiquinone biosynthesis.</text>
</comment>
<dbReference type="GO" id="GO:0071949">
    <property type="term" value="F:FAD binding"/>
    <property type="evidence" value="ECO:0007669"/>
    <property type="project" value="InterPro"/>
</dbReference>
<dbReference type="NCBIfam" id="TIGR01988">
    <property type="entry name" value="Ubi-OHases"/>
    <property type="match status" value="1"/>
</dbReference>
<evidence type="ECO:0000256" key="5">
    <source>
        <dbReference type="ARBA" id="ARBA00022827"/>
    </source>
</evidence>
<dbReference type="SUPFAM" id="SSF51905">
    <property type="entry name" value="FAD/NAD(P)-binding domain"/>
    <property type="match status" value="1"/>
</dbReference>
<evidence type="ECO:0000259" key="9">
    <source>
        <dbReference type="Pfam" id="PF01494"/>
    </source>
</evidence>
<comment type="caution">
    <text evidence="10">The sequence shown here is derived from an EMBL/GenBank/DDBJ whole genome shotgun (WGS) entry which is preliminary data.</text>
</comment>
<dbReference type="InterPro" id="IPR002938">
    <property type="entry name" value="FAD-bd"/>
</dbReference>
<dbReference type="AlphaFoldDB" id="A0A317C8E4"/>
<evidence type="ECO:0000256" key="2">
    <source>
        <dbReference type="ARBA" id="ARBA00004749"/>
    </source>
</evidence>
<comment type="cofactor">
    <cofactor evidence="1">
        <name>FAD</name>
        <dbReference type="ChEBI" id="CHEBI:57692"/>
    </cofactor>
</comment>
<dbReference type="Pfam" id="PF01494">
    <property type="entry name" value="FAD_binding_3"/>
    <property type="match status" value="1"/>
</dbReference>
<dbReference type="PRINTS" id="PR00420">
    <property type="entry name" value="RNGMNOXGNASE"/>
</dbReference>
<dbReference type="PANTHER" id="PTHR43876:SF7">
    <property type="entry name" value="UBIQUINONE BIOSYNTHESIS MONOOXYGENASE COQ6, MITOCHONDRIAL"/>
    <property type="match status" value="1"/>
</dbReference>
<gene>
    <name evidence="10" type="ORF">DKT75_14825</name>
</gene>
<dbReference type="InterPro" id="IPR051205">
    <property type="entry name" value="UbiH/COQ6_monooxygenase"/>
</dbReference>
<dbReference type="Proteomes" id="UP000245506">
    <property type="component" value="Unassembled WGS sequence"/>
</dbReference>
<dbReference type="GO" id="GO:0016705">
    <property type="term" value="F:oxidoreductase activity, acting on paired donors, with incorporation or reduction of molecular oxygen"/>
    <property type="evidence" value="ECO:0007669"/>
    <property type="project" value="InterPro"/>
</dbReference>
<dbReference type="GO" id="GO:0110142">
    <property type="term" value="C:ubiquinone biosynthesis complex"/>
    <property type="evidence" value="ECO:0007669"/>
    <property type="project" value="UniProtKB-ARBA"/>
</dbReference>
<dbReference type="EMBL" id="QGKL01000039">
    <property type="protein sequence ID" value="PWQ94567.1"/>
    <property type="molecule type" value="Genomic_DNA"/>
</dbReference>
<dbReference type="UniPathway" id="UPA00232"/>
<keyword evidence="5" id="KW-0274">FAD</keyword>
<comment type="subunit">
    <text evidence="8">Component of the Ubi complex metabolon, which regroups five ubiquinone biosynthesis proteins (UbiE, UbiF, UbiG, UbiH and UbiI) and two accessory factors (UbiK and the lipid-binding protein UbiJ).</text>
</comment>
<evidence type="ECO:0000256" key="3">
    <source>
        <dbReference type="ARBA" id="ARBA00005349"/>
    </source>
</evidence>
<evidence type="ECO:0000256" key="4">
    <source>
        <dbReference type="ARBA" id="ARBA00022630"/>
    </source>
</evidence>
<keyword evidence="6" id="KW-0560">Oxidoreductase</keyword>
<keyword evidence="4" id="KW-0285">Flavoprotein</keyword>
<evidence type="ECO:0000256" key="7">
    <source>
        <dbReference type="ARBA" id="ARBA00023033"/>
    </source>
</evidence>
<organism evidence="10 11">
    <name type="scientific">Leucothrix arctica</name>
    <dbReference type="NCBI Taxonomy" id="1481894"/>
    <lineage>
        <taxon>Bacteria</taxon>
        <taxon>Pseudomonadati</taxon>
        <taxon>Pseudomonadota</taxon>
        <taxon>Gammaproteobacteria</taxon>
        <taxon>Thiotrichales</taxon>
        <taxon>Thiotrichaceae</taxon>
        <taxon>Leucothrix</taxon>
    </lineage>
</organism>
<name>A0A317C8E4_9GAMM</name>
<dbReference type="GO" id="GO:0004497">
    <property type="term" value="F:monooxygenase activity"/>
    <property type="evidence" value="ECO:0007669"/>
    <property type="project" value="UniProtKB-KW"/>
</dbReference>